<dbReference type="PANTHER" id="PTHR39087:SF2">
    <property type="entry name" value="UPF0104 MEMBRANE PROTEIN MJ1595"/>
    <property type="match status" value="1"/>
</dbReference>
<feature type="transmembrane region" description="Helical" evidence="7">
    <location>
        <begin position="252"/>
        <end position="272"/>
    </location>
</feature>
<dbReference type="RefSeq" id="WP_146317038.1">
    <property type="nucleotide sequence ID" value="NZ_VCQV01000015.1"/>
</dbReference>
<feature type="transmembrane region" description="Helical" evidence="7">
    <location>
        <begin position="29"/>
        <end position="50"/>
    </location>
</feature>
<keyword evidence="9" id="KW-1185">Reference proteome</keyword>
<feature type="transmembrane region" description="Helical" evidence="7">
    <location>
        <begin position="141"/>
        <end position="160"/>
    </location>
</feature>
<reference evidence="8 9" key="1">
    <citation type="submission" date="2019-05" db="EMBL/GenBank/DDBJ databases">
        <authorList>
            <person name="Lee S.D."/>
        </authorList>
    </citation>
    <scope>NUCLEOTIDE SEQUENCE [LARGE SCALE GENOMIC DNA]</scope>
    <source>
        <strain evidence="8 9">C5-26</strain>
    </source>
</reference>
<evidence type="ECO:0000256" key="4">
    <source>
        <dbReference type="ARBA" id="ARBA00022989"/>
    </source>
</evidence>
<dbReference type="PANTHER" id="PTHR39087">
    <property type="entry name" value="UPF0104 MEMBRANE PROTEIN MJ1595"/>
    <property type="match status" value="1"/>
</dbReference>
<dbReference type="OrthoDB" id="5182677at2"/>
<feature type="transmembrane region" description="Helical" evidence="7">
    <location>
        <begin position="102"/>
        <end position="129"/>
    </location>
</feature>
<keyword evidence="2" id="KW-1003">Cell membrane</keyword>
<reference evidence="8 9" key="2">
    <citation type="submission" date="2019-08" db="EMBL/GenBank/DDBJ databases">
        <title>Jejuicoccus antrihumi gen. nov., sp. nov., a new member of the family Dermacoccaceae isolated from a cave.</title>
        <authorList>
            <person name="Schumann P."/>
            <person name="Kim I.S."/>
        </authorList>
    </citation>
    <scope>NUCLEOTIDE SEQUENCE [LARGE SCALE GENOMIC DNA]</scope>
    <source>
        <strain evidence="8 9">C5-26</strain>
    </source>
</reference>
<dbReference type="GO" id="GO:0005886">
    <property type="term" value="C:plasma membrane"/>
    <property type="evidence" value="ECO:0007669"/>
    <property type="project" value="UniProtKB-SubCell"/>
</dbReference>
<evidence type="ECO:0000313" key="8">
    <source>
        <dbReference type="EMBL" id="TWP35976.1"/>
    </source>
</evidence>
<comment type="caution">
    <text evidence="8">The sequence shown here is derived from an EMBL/GenBank/DDBJ whole genome shotgun (WGS) entry which is preliminary data.</text>
</comment>
<evidence type="ECO:0000256" key="7">
    <source>
        <dbReference type="SAM" id="Phobius"/>
    </source>
</evidence>
<feature type="transmembrane region" description="Helical" evidence="7">
    <location>
        <begin position="292"/>
        <end position="321"/>
    </location>
</feature>
<evidence type="ECO:0000313" key="9">
    <source>
        <dbReference type="Proteomes" id="UP000320244"/>
    </source>
</evidence>
<dbReference type="Proteomes" id="UP000320244">
    <property type="component" value="Unassembled WGS sequence"/>
</dbReference>
<feature type="transmembrane region" description="Helical" evidence="7">
    <location>
        <begin position="328"/>
        <end position="354"/>
    </location>
</feature>
<dbReference type="Pfam" id="PF03706">
    <property type="entry name" value="LPG_synthase_TM"/>
    <property type="match status" value="1"/>
</dbReference>
<evidence type="ECO:0000256" key="2">
    <source>
        <dbReference type="ARBA" id="ARBA00022475"/>
    </source>
</evidence>
<keyword evidence="4 7" id="KW-1133">Transmembrane helix</keyword>
<feature type="region of interest" description="Disordered" evidence="6">
    <location>
        <begin position="1"/>
        <end position="22"/>
    </location>
</feature>
<gene>
    <name evidence="8" type="ORF">FGL98_12140</name>
</gene>
<dbReference type="EMBL" id="VCQV01000015">
    <property type="protein sequence ID" value="TWP35976.1"/>
    <property type="molecule type" value="Genomic_DNA"/>
</dbReference>
<keyword evidence="5 7" id="KW-0472">Membrane</keyword>
<accession>A0A563E0D4</accession>
<evidence type="ECO:0000256" key="5">
    <source>
        <dbReference type="ARBA" id="ARBA00023136"/>
    </source>
</evidence>
<feature type="compositionally biased region" description="Acidic residues" evidence="6">
    <location>
        <begin position="1"/>
        <end position="19"/>
    </location>
</feature>
<feature type="transmembrane region" description="Helical" evidence="7">
    <location>
        <begin position="62"/>
        <end position="82"/>
    </location>
</feature>
<keyword evidence="3 7" id="KW-0812">Transmembrane</keyword>
<sequence>MRSEDPADLAEPAEAEPDDGFPKISGKHVLQATAGLTFAVVLIAVGLPFFAHTGWDQIGKHLGLLGWGASFELIGLLIVGLWLYTFTLTGSLPGLRHTRALILNVCGSSVSNVLPGGGAVGLAATYLLARTWGFSKRSISTSIIVTGVWNVLARVALPLLGFAALSTSDNALPKSVRSGAFWGGVLGLVVLGAFIAVLVSHRWTDLLGRWLDRFCGGAVARLRRGANKGRRVDLHGLLLDQRSRLSVVTRTGWFPMTVGVVGYLAVYFILFWRAMDAVGVVLPLTNLFAAYAVGRLLTAVGVTPGGLGVTEAGTLAVLVAWGADKPAAAAGVLVFALFTHVAEIPLGAIGWLAWWTGPKSLPTPSLVPTPRGH</sequence>
<evidence type="ECO:0000256" key="3">
    <source>
        <dbReference type="ARBA" id="ARBA00022692"/>
    </source>
</evidence>
<comment type="subcellular location">
    <subcellularLocation>
        <location evidence="1">Cell membrane</location>
        <topology evidence="1">Multi-pass membrane protein</topology>
    </subcellularLocation>
</comment>
<feature type="transmembrane region" description="Helical" evidence="7">
    <location>
        <begin position="180"/>
        <end position="199"/>
    </location>
</feature>
<dbReference type="AlphaFoldDB" id="A0A563E0D4"/>
<evidence type="ECO:0000256" key="6">
    <source>
        <dbReference type="SAM" id="MobiDB-lite"/>
    </source>
</evidence>
<organism evidence="8 9">
    <name type="scientific">Leekyejoonella antrihumi</name>
    <dbReference type="NCBI Taxonomy" id="1660198"/>
    <lineage>
        <taxon>Bacteria</taxon>
        <taxon>Bacillati</taxon>
        <taxon>Actinomycetota</taxon>
        <taxon>Actinomycetes</taxon>
        <taxon>Micrococcales</taxon>
        <taxon>Dermacoccaceae</taxon>
        <taxon>Leekyejoonella</taxon>
    </lineage>
</organism>
<protein>
    <submittedName>
        <fullName evidence="8">Flippase-like domain-containing protein</fullName>
    </submittedName>
</protein>
<evidence type="ECO:0000256" key="1">
    <source>
        <dbReference type="ARBA" id="ARBA00004651"/>
    </source>
</evidence>
<dbReference type="InterPro" id="IPR022791">
    <property type="entry name" value="L-PG_synthase/AglD"/>
</dbReference>
<name>A0A563E0D4_9MICO</name>
<proteinExistence type="predicted"/>